<evidence type="ECO:0000313" key="2">
    <source>
        <dbReference type="Proteomes" id="UP000005388"/>
    </source>
</evidence>
<sequence>MLTINYLNDSKQEKVLTYDNFEEFELSRFACAINIADYYKVSKVELDGETIDYTGNIGDLYLFLTKRLKTKA</sequence>
<proteinExistence type="predicted"/>
<dbReference type="Gene3D" id="3.30.1490.390">
    <property type="match status" value="1"/>
</dbReference>
<gene>
    <name evidence="1" type="ORF">STRUR_1073</name>
</gene>
<protein>
    <recommendedName>
        <fullName evidence="3">DUF4649 domain-containing protein</fullName>
    </recommendedName>
</protein>
<accession>G5KFR5</accession>
<dbReference type="EMBL" id="AEUZ02000001">
    <property type="protein sequence ID" value="EHJ56560.1"/>
    <property type="molecule type" value="Genomic_DNA"/>
</dbReference>
<keyword evidence="2" id="KW-1185">Reference proteome</keyword>
<dbReference type="CDD" id="cd13784">
    <property type="entry name" value="SP_1775_like"/>
    <property type="match status" value="1"/>
</dbReference>
<reference evidence="1 2" key="1">
    <citation type="journal article" date="2014" name="Int. J. Syst. Evol. Microbiol.">
        <title>Phylogenomics and the dynamic genome evolution of the genus Streptococcus.</title>
        <authorList>
            <consortium name="The Broad Institute Genome Sequencing Platform"/>
            <person name="Richards V.P."/>
            <person name="Palmer S.R."/>
            <person name="Pavinski Bitar P.D."/>
            <person name="Qin X."/>
            <person name="Weinstock G.M."/>
            <person name="Highlander S.K."/>
            <person name="Town C.D."/>
            <person name="Burne R.A."/>
            <person name="Stanhope M.J."/>
        </authorList>
    </citation>
    <scope>NUCLEOTIDE SEQUENCE [LARGE SCALE GENOMIC DNA]</scope>
    <source>
        <strain evidence="1 2">2285-97</strain>
    </source>
</reference>
<dbReference type="RefSeq" id="WP_006739313.1">
    <property type="nucleotide sequence ID" value="NZ_AEUZ02000001.1"/>
</dbReference>
<dbReference type="InterPro" id="IPR027879">
    <property type="entry name" value="DUF4649"/>
</dbReference>
<evidence type="ECO:0008006" key="3">
    <source>
        <dbReference type="Google" id="ProtNLM"/>
    </source>
</evidence>
<dbReference type="Proteomes" id="UP000005388">
    <property type="component" value="Unassembled WGS sequence"/>
</dbReference>
<organism evidence="1 2">
    <name type="scientific">Streptococcus urinalis 2285-97</name>
    <dbReference type="NCBI Taxonomy" id="764291"/>
    <lineage>
        <taxon>Bacteria</taxon>
        <taxon>Bacillati</taxon>
        <taxon>Bacillota</taxon>
        <taxon>Bacilli</taxon>
        <taxon>Lactobacillales</taxon>
        <taxon>Streptococcaceae</taxon>
        <taxon>Streptococcus</taxon>
    </lineage>
</organism>
<comment type="caution">
    <text evidence="1">The sequence shown here is derived from an EMBL/GenBank/DDBJ whole genome shotgun (WGS) entry which is preliminary data.</text>
</comment>
<dbReference type="AlphaFoldDB" id="G5KFR5"/>
<evidence type="ECO:0000313" key="1">
    <source>
        <dbReference type="EMBL" id="EHJ56560.1"/>
    </source>
</evidence>
<dbReference type="STRING" id="764291.STRUR_1073"/>
<name>G5KFR5_9STRE</name>
<dbReference type="Pfam" id="PF15507">
    <property type="entry name" value="DUF4649"/>
    <property type="match status" value="1"/>
</dbReference>